<sequence length="136" mass="16156">MAIRLPRNEIYRMQTNENSFELFSEYDGAKGRYENSTETTDSFDLPFSKETIEGMMAVAIDRRVFFNMSTEQKMNVFRMSRYCIFSHLNKDLLKMIVLTAEEKDNESILELLTKDFEEVCKLILGYRSDLFFFQTF</sequence>
<name>A0A6A5FUM2_CAERE</name>
<reference evidence="1 2" key="1">
    <citation type="submission" date="2019-12" db="EMBL/GenBank/DDBJ databases">
        <title>Chromosome-level assembly of the Caenorhabditis remanei genome.</title>
        <authorList>
            <person name="Teterina A.A."/>
            <person name="Willis J.H."/>
            <person name="Phillips P.C."/>
        </authorList>
    </citation>
    <scope>NUCLEOTIDE SEQUENCE [LARGE SCALE GENOMIC DNA]</scope>
    <source>
        <strain evidence="1 2">PX506</strain>
        <tissue evidence="1">Whole organism</tissue>
    </source>
</reference>
<dbReference type="GeneID" id="78777515"/>
<dbReference type="CTD" id="78777515"/>
<evidence type="ECO:0000313" key="1">
    <source>
        <dbReference type="EMBL" id="KAF1746205.1"/>
    </source>
</evidence>
<dbReference type="EMBL" id="WUAV01000006">
    <property type="protein sequence ID" value="KAF1746205.1"/>
    <property type="molecule type" value="Genomic_DNA"/>
</dbReference>
<dbReference type="Proteomes" id="UP000483820">
    <property type="component" value="Chromosome X"/>
</dbReference>
<protein>
    <recommendedName>
        <fullName evidence="3">BTB domain-containing protein</fullName>
    </recommendedName>
</protein>
<accession>A0A6A5FUM2</accession>
<proteinExistence type="predicted"/>
<dbReference type="AlphaFoldDB" id="A0A6A5FUM2"/>
<dbReference type="KEGG" id="crq:GCK72_022658"/>
<evidence type="ECO:0008006" key="3">
    <source>
        <dbReference type="Google" id="ProtNLM"/>
    </source>
</evidence>
<evidence type="ECO:0000313" key="2">
    <source>
        <dbReference type="Proteomes" id="UP000483820"/>
    </source>
</evidence>
<comment type="caution">
    <text evidence="1">The sequence shown here is derived from an EMBL/GenBank/DDBJ whole genome shotgun (WGS) entry which is preliminary data.</text>
</comment>
<organism evidence="1 2">
    <name type="scientific">Caenorhabditis remanei</name>
    <name type="common">Caenorhabditis vulgaris</name>
    <dbReference type="NCBI Taxonomy" id="31234"/>
    <lineage>
        <taxon>Eukaryota</taxon>
        <taxon>Metazoa</taxon>
        <taxon>Ecdysozoa</taxon>
        <taxon>Nematoda</taxon>
        <taxon>Chromadorea</taxon>
        <taxon>Rhabditida</taxon>
        <taxon>Rhabditina</taxon>
        <taxon>Rhabditomorpha</taxon>
        <taxon>Rhabditoidea</taxon>
        <taxon>Rhabditidae</taxon>
        <taxon>Peloderinae</taxon>
        <taxon>Caenorhabditis</taxon>
    </lineage>
</organism>
<dbReference type="RefSeq" id="XP_053578536.1">
    <property type="nucleotide sequence ID" value="XM_053734970.1"/>
</dbReference>
<gene>
    <name evidence="1" type="ORF">GCK72_022658</name>
</gene>